<dbReference type="EMBL" id="BAAAQM010000038">
    <property type="protein sequence ID" value="GAA1987302.1"/>
    <property type="molecule type" value="Genomic_DNA"/>
</dbReference>
<dbReference type="Gene3D" id="3.30.565.10">
    <property type="entry name" value="Histidine kinase-like ATPase, C-terminal domain"/>
    <property type="match status" value="1"/>
</dbReference>
<dbReference type="PANTHER" id="PTHR35526">
    <property type="entry name" value="ANTI-SIGMA-F FACTOR RSBW-RELATED"/>
    <property type="match status" value="1"/>
</dbReference>
<keyword evidence="3" id="KW-1185">Reference proteome</keyword>
<evidence type="ECO:0000313" key="3">
    <source>
        <dbReference type="Proteomes" id="UP001499854"/>
    </source>
</evidence>
<gene>
    <name evidence="2" type="ORF">GCM10009838_57570</name>
</gene>
<sequence>MTHDDRGATMDPEPPTAQTVPATRPETDTVLIRVPAHPDYLAIIRSASAHVGTKLGCTLAEVSDLRLALDEACGLLLRHTVQDPVPDGGGDLECRFVLDGEALRVVLSLQARDAVRPETDEFGWTILTALVDDFLWRVDGPTVHVEIVKRRTPGR</sequence>
<feature type="region of interest" description="Disordered" evidence="1">
    <location>
        <begin position="1"/>
        <end position="26"/>
    </location>
</feature>
<proteinExistence type="predicted"/>
<evidence type="ECO:0000256" key="1">
    <source>
        <dbReference type="SAM" id="MobiDB-lite"/>
    </source>
</evidence>
<name>A0ABN2SIK7_9ACTN</name>
<reference evidence="2 3" key="1">
    <citation type="journal article" date="2019" name="Int. J. Syst. Evol. Microbiol.">
        <title>The Global Catalogue of Microorganisms (GCM) 10K type strain sequencing project: providing services to taxonomists for standard genome sequencing and annotation.</title>
        <authorList>
            <consortium name="The Broad Institute Genomics Platform"/>
            <consortium name="The Broad Institute Genome Sequencing Center for Infectious Disease"/>
            <person name="Wu L."/>
            <person name="Ma J."/>
        </authorList>
    </citation>
    <scope>NUCLEOTIDE SEQUENCE [LARGE SCALE GENOMIC DNA]</scope>
    <source>
        <strain evidence="2 3">JCM 16013</strain>
    </source>
</reference>
<dbReference type="InterPro" id="IPR050267">
    <property type="entry name" value="Anti-sigma-factor_SerPK"/>
</dbReference>
<organism evidence="2 3">
    <name type="scientific">Catenulispora subtropica</name>
    <dbReference type="NCBI Taxonomy" id="450798"/>
    <lineage>
        <taxon>Bacteria</taxon>
        <taxon>Bacillati</taxon>
        <taxon>Actinomycetota</taxon>
        <taxon>Actinomycetes</taxon>
        <taxon>Catenulisporales</taxon>
        <taxon>Catenulisporaceae</taxon>
        <taxon>Catenulispora</taxon>
    </lineage>
</organism>
<dbReference type="PANTHER" id="PTHR35526:SF3">
    <property type="entry name" value="ANTI-SIGMA-F FACTOR RSBW"/>
    <property type="match status" value="1"/>
</dbReference>
<dbReference type="Proteomes" id="UP001499854">
    <property type="component" value="Unassembled WGS sequence"/>
</dbReference>
<evidence type="ECO:0008006" key="4">
    <source>
        <dbReference type="Google" id="ProtNLM"/>
    </source>
</evidence>
<accession>A0ABN2SIK7</accession>
<dbReference type="InterPro" id="IPR036890">
    <property type="entry name" value="HATPase_C_sf"/>
</dbReference>
<comment type="caution">
    <text evidence="2">The sequence shown here is derived from an EMBL/GenBank/DDBJ whole genome shotgun (WGS) entry which is preliminary data.</text>
</comment>
<protein>
    <recommendedName>
        <fullName evidence="4">Anti-sigma regulatory factor, serine/threonine protein kinase</fullName>
    </recommendedName>
</protein>
<evidence type="ECO:0000313" key="2">
    <source>
        <dbReference type="EMBL" id="GAA1987302.1"/>
    </source>
</evidence>